<keyword evidence="3" id="KW-1185">Reference proteome</keyword>
<dbReference type="PANTHER" id="PTHR42951:SF15">
    <property type="entry name" value="METALLO-BETA-LACTAMASE SUPERFAMILY PROTEIN"/>
    <property type="match status" value="1"/>
</dbReference>
<dbReference type="CDD" id="cd07721">
    <property type="entry name" value="yflN-like_MBL-fold"/>
    <property type="match status" value="1"/>
</dbReference>
<feature type="domain" description="Metallo-beta-lactamase" evidence="1">
    <location>
        <begin position="19"/>
        <end position="222"/>
    </location>
</feature>
<organism evidence="2 3">
    <name type="scientific">Iocasia fonsfrigidae</name>
    <dbReference type="NCBI Taxonomy" id="2682810"/>
    <lineage>
        <taxon>Bacteria</taxon>
        <taxon>Bacillati</taxon>
        <taxon>Bacillota</taxon>
        <taxon>Clostridia</taxon>
        <taxon>Halanaerobiales</taxon>
        <taxon>Halanaerobiaceae</taxon>
        <taxon>Iocasia</taxon>
    </lineage>
</organism>
<reference evidence="2" key="1">
    <citation type="submission" date="2019-12" db="EMBL/GenBank/DDBJ databases">
        <authorList>
            <person name="zhang j."/>
            <person name="sun C.M."/>
        </authorList>
    </citation>
    <scope>NUCLEOTIDE SEQUENCE</scope>
    <source>
        <strain evidence="2">NS-1</strain>
    </source>
</reference>
<dbReference type="InterPro" id="IPR036866">
    <property type="entry name" value="RibonucZ/Hydroxyglut_hydro"/>
</dbReference>
<name>A0A8A7KJ25_9FIRM</name>
<dbReference type="InterPro" id="IPR001279">
    <property type="entry name" value="Metallo-B-lactamas"/>
</dbReference>
<dbReference type="KEGG" id="ifn:GM661_07755"/>
<proteinExistence type="predicted"/>
<dbReference type="PANTHER" id="PTHR42951">
    <property type="entry name" value="METALLO-BETA-LACTAMASE DOMAIN-CONTAINING"/>
    <property type="match status" value="1"/>
</dbReference>
<accession>A0A8A7KJ25</accession>
<dbReference type="AlphaFoldDB" id="A0A8A7KJ25"/>
<dbReference type="Pfam" id="PF00753">
    <property type="entry name" value="Lactamase_B"/>
    <property type="match status" value="1"/>
</dbReference>
<evidence type="ECO:0000313" key="3">
    <source>
        <dbReference type="Proteomes" id="UP000665020"/>
    </source>
</evidence>
<dbReference type="RefSeq" id="WP_230869488.1">
    <property type="nucleotide sequence ID" value="NZ_CP046640.1"/>
</dbReference>
<protein>
    <submittedName>
        <fullName evidence="2">MBL fold metallo-hydrolase</fullName>
    </submittedName>
</protein>
<dbReference type="Proteomes" id="UP000665020">
    <property type="component" value="Chromosome"/>
</dbReference>
<dbReference type="InterPro" id="IPR050855">
    <property type="entry name" value="NDM-1-like"/>
</dbReference>
<gene>
    <name evidence="2" type="ORF">GM661_07755</name>
</gene>
<evidence type="ECO:0000313" key="2">
    <source>
        <dbReference type="EMBL" id="QTL97882.1"/>
    </source>
</evidence>
<dbReference type="SUPFAM" id="SSF56281">
    <property type="entry name" value="Metallo-hydrolase/oxidoreductase"/>
    <property type="match status" value="1"/>
</dbReference>
<dbReference type="SMART" id="SM00849">
    <property type="entry name" value="Lactamase_B"/>
    <property type="match status" value="1"/>
</dbReference>
<evidence type="ECO:0000259" key="1">
    <source>
        <dbReference type="SMART" id="SM00849"/>
    </source>
</evidence>
<dbReference type="Gene3D" id="3.60.15.10">
    <property type="entry name" value="Ribonuclease Z/Hydroxyacylglutathione hydrolase-like"/>
    <property type="match status" value="1"/>
</dbReference>
<dbReference type="EMBL" id="CP046640">
    <property type="protein sequence ID" value="QTL97882.1"/>
    <property type="molecule type" value="Genomic_DNA"/>
</dbReference>
<sequence length="239" mass="27158">MKRYNILTLEFKMGEDINEVHPLLIQEGEELILCDAGYPNQITQIESELNRFGFGINDLTKVFISHHDHDHIGSLESLKKRNPSIKVISSKIEKPFIDGSEKSLRLIQAEEYNKTLSKEKREFGEQFVNYLATINTVSVDITVKEDDYIANGVKIISTPGHTPGHLSILLEEESVLFVGDALAYENNRFIIANPEFTLDIDECMNSIRKIKNMKIQKMICYHGGLVESDISDSLSKLLK</sequence>